<dbReference type="SUPFAM" id="SSF51004">
    <property type="entry name" value="C-terminal (heme d1) domain of cytochrome cd1-nitrite reductase"/>
    <property type="match status" value="1"/>
</dbReference>
<dbReference type="InterPro" id="IPR015943">
    <property type="entry name" value="WD40/YVTN_repeat-like_dom_sf"/>
</dbReference>
<comment type="caution">
    <text evidence="4">The sequence shown here is derived from an EMBL/GenBank/DDBJ whole genome shotgun (WGS) entry which is preliminary data.</text>
</comment>
<organism evidence="4 5">
    <name type="scientific">Pseudomarimonas salicorniae</name>
    <dbReference type="NCBI Taxonomy" id="2933270"/>
    <lineage>
        <taxon>Bacteria</taxon>
        <taxon>Pseudomonadati</taxon>
        <taxon>Pseudomonadota</taxon>
        <taxon>Gammaproteobacteria</taxon>
        <taxon>Lysobacterales</taxon>
        <taxon>Lysobacteraceae</taxon>
        <taxon>Pseudomarimonas</taxon>
    </lineage>
</organism>
<dbReference type="PANTHER" id="PTHR46928">
    <property type="entry name" value="MESENCHYME-SPECIFIC CELL SURFACE GLYCOPROTEIN"/>
    <property type="match status" value="1"/>
</dbReference>
<dbReference type="Pfam" id="PF22494">
    <property type="entry name" value="choice_anch_I"/>
    <property type="match status" value="1"/>
</dbReference>
<name>A0ABT0GGQ4_9GAMM</name>
<feature type="region of interest" description="Disordered" evidence="1">
    <location>
        <begin position="430"/>
        <end position="463"/>
    </location>
</feature>
<evidence type="ECO:0000256" key="1">
    <source>
        <dbReference type="SAM" id="MobiDB-lite"/>
    </source>
</evidence>
<accession>A0ABT0GGQ4</accession>
<keyword evidence="5" id="KW-1185">Reference proteome</keyword>
<gene>
    <name evidence="4" type="ORF">M0G41_08580</name>
</gene>
<dbReference type="Gene3D" id="2.130.10.10">
    <property type="entry name" value="YVTN repeat-like/Quinoprotein amine dehydrogenase"/>
    <property type="match status" value="1"/>
</dbReference>
<dbReference type="NCBIfam" id="NF038117">
    <property type="entry name" value="choice_anch_I"/>
    <property type="match status" value="1"/>
</dbReference>
<dbReference type="InterPro" id="IPR011048">
    <property type="entry name" value="Haem_d1_sf"/>
</dbReference>
<reference evidence="4" key="1">
    <citation type="submission" date="2022-04" db="EMBL/GenBank/DDBJ databases">
        <title>Lysobacter sp. CAU 1642 isolated from sea sand.</title>
        <authorList>
            <person name="Kim W."/>
        </authorList>
    </citation>
    <scope>NUCLEOTIDE SEQUENCE</scope>
    <source>
        <strain evidence="4">CAU 1642</strain>
    </source>
</reference>
<evidence type="ECO:0000256" key="2">
    <source>
        <dbReference type="SAM" id="SignalP"/>
    </source>
</evidence>
<dbReference type="RefSeq" id="WP_248207871.1">
    <property type="nucleotide sequence ID" value="NZ_JALNMH010000006.1"/>
</dbReference>
<dbReference type="Proteomes" id="UP001431449">
    <property type="component" value="Unassembled WGS sequence"/>
</dbReference>
<evidence type="ECO:0000313" key="5">
    <source>
        <dbReference type="Proteomes" id="UP001431449"/>
    </source>
</evidence>
<proteinExistence type="predicted"/>
<evidence type="ECO:0000259" key="3">
    <source>
        <dbReference type="Pfam" id="PF22494"/>
    </source>
</evidence>
<dbReference type="InterPro" id="IPR055188">
    <property type="entry name" value="Choice_anch_I"/>
</dbReference>
<feature type="chain" id="PRO_5045051614" evidence="2">
    <location>
        <begin position="26"/>
        <end position="577"/>
    </location>
</feature>
<dbReference type="EMBL" id="JALNMH010000006">
    <property type="protein sequence ID" value="MCK7593723.1"/>
    <property type="molecule type" value="Genomic_DNA"/>
</dbReference>
<evidence type="ECO:0000313" key="4">
    <source>
        <dbReference type="EMBL" id="MCK7593723.1"/>
    </source>
</evidence>
<dbReference type="PANTHER" id="PTHR46928:SF1">
    <property type="entry name" value="MESENCHYME-SPECIFIC CELL SURFACE GLYCOPROTEIN"/>
    <property type="match status" value="1"/>
</dbReference>
<keyword evidence="2" id="KW-0732">Signal</keyword>
<protein>
    <submittedName>
        <fullName evidence="4">Choice-of-anchor I family protein</fullName>
    </submittedName>
</protein>
<dbReference type="InterPro" id="IPR052956">
    <property type="entry name" value="Mesenchyme-surface_protein"/>
</dbReference>
<feature type="domain" description="Choice-of-anchor I" evidence="3">
    <location>
        <begin position="53"/>
        <end position="558"/>
    </location>
</feature>
<sequence>MPRTRLLTAALLSALATLAVTTGQASTPQVTQSRPGGSFDLVQRGSFSGGGEAAAEIVAYDAGSQQLFVTHGAQNRVDVLDVSDLDTPILVRSIDITPYGPSLQSVAVANGLLAVAVAGFDAVTPGSVVVFDAATGAFRRVFPAGVLPDNVVFSSDGTLLMAANEGEVGDLDVADDPPGSVTLIDLSQGLALATTTQIGFESLDGQELALRAQGVRIMGETLTEPVGPGNPPRPASRDLEPEYIAIAPDKSVAFVTLQEANAFAVIDLNTRALSASNPIIPIPLKNHAAHGNRLDPSDRDGTGGGPAFRLDNWPVFGMHMPDSIAAFSPATGASAGMAFFASAGEGDDRGEVSRIGSSSIVLDPIAFPNAAALKANAALGRLNASHIDGDLDGDGDLDRLQVLGTRSFSLFDASGNQVFDSGDELECMTGSLLPGDFNSDNEENGSADSRSDNKGPEPEAIAAGTSLEQRTYVFVGLERIGGVAVYDVTDPANAFAVAYENNRDFSAPVDIADPASFAGAGDFGPEGIVFIPAEDSPDGRPAIAVANEISGTTTIWSIRDALFKDGMETARFAFACS</sequence>
<feature type="signal peptide" evidence="2">
    <location>
        <begin position="1"/>
        <end position="25"/>
    </location>
</feature>